<dbReference type="InterPro" id="IPR050131">
    <property type="entry name" value="Peptidase_S8_subtilisin-like"/>
</dbReference>
<dbReference type="PROSITE" id="PS00136">
    <property type="entry name" value="SUBTILASE_ASP"/>
    <property type="match status" value="1"/>
</dbReference>
<dbReference type="InterPro" id="IPR023827">
    <property type="entry name" value="Peptidase_S8_Asp-AS"/>
</dbReference>
<evidence type="ECO:0000256" key="4">
    <source>
        <dbReference type="ARBA" id="ARBA00022825"/>
    </source>
</evidence>
<dbReference type="Pfam" id="PF00082">
    <property type="entry name" value="Peptidase_S8"/>
    <property type="match status" value="1"/>
</dbReference>
<dbReference type="Proteomes" id="UP000033423">
    <property type="component" value="Unassembled WGS sequence"/>
</dbReference>
<dbReference type="InterPro" id="IPR016187">
    <property type="entry name" value="CTDL_fold"/>
</dbReference>
<dbReference type="Gene3D" id="3.30.70.80">
    <property type="entry name" value="Peptidase S8 propeptide/proteinase inhibitor I9"/>
    <property type="match status" value="1"/>
</dbReference>
<dbReference type="PROSITE" id="PS00137">
    <property type="entry name" value="SUBTILASE_HIS"/>
    <property type="match status" value="1"/>
</dbReference>
<dbReference type="PROSITE" id="PS00138">
    <property type="entry name" value="SUBTILASE_SER"/>
    <property type="match status" value="1"/>
</dbReference>
<dbReference type="GO" id="GO:0006508">
    <property type="term" value="P:proteolysis"/>
    <property type="evidence" value="ECO:0007669"/>
    <property type="project" value="UniProtKB-KW"/>
</dbReference>
<comment type="similarity">
    <text evidence="1 5 6">Belongs to the peptidase S8 family.</text>
</comment>
<feature type="active site" description="Charge relay system" evidence="5">
    <location>
        <position position="220"/>
    </location>
</feature>
<dbReference type="AlphaFoldDB" id="A0A0F3GMF1"/>
<dbReference type="InterPro" id="IPR036852">
    <property type="entry name" value="Peptidase_S8/S53_dom_sf"/>
</dbReference>
<gene>
    <name evidence="8" type="ORF">MBAV_004735</name>
</gene>
<comment type="caution">
    <text evidence="8">The sequence shown here is derived from an EMBL/GenBank/DDBJ whole genome shotgun (WGS) entry which is preliminary data.</text>
</comment>
<dbReference type="PATRIC" id="fig|29290.4.peg.6272"/>
<name>A0A0F3GMF1_9BACT</name>
<dbReference type="GO" id="GO:0004252">
    <property type="term" value="F:serine-type endopeptidase activity"/>
    <property type="evidence" value="ECO:0007669"/>
    <property type="project" value="UniProtKB-UniRule"/>
</dbReference>
<evidence type="ECO:0000256" key="5">
    <source>
        <dbReference type="PROSITE-ProRule" id="PRU01240"/>
    </source>
</evidence>
<dbReference type="InterPro" id="IPR022398">
    <property type="entry name" value="Peptidase_S8_His-AS"/>
</dbReference>
<dbReference type="CDD" id="cd03603">
    <property type="entry name" value="CLECT_VCBS"/>
    <property type="match status" value="1"/>
</dbReference>
<dbReference type="PROSITE" id="PS50041">
    <property type="entry name" value="C_TYPE_LECTIN_2"/>
    <property type="match status" value="1"/>
</dbReference>
<dbReference type="Pfam" id="PF00059">
    <property type="entry name" value="Lectin_C"/>
    <property type="match status" value="1"/>
</dbReference>
<evidence type="ECO:0000256" key="6">
    <source>
        <dbReference type="RuleBase" id="RU003355"/>
    </source>
</evidence>
<dbReference type="InterPro" id="IPR015500">
    <property type="entry name" value="Peptidase_S8_subtilisin-rel"/>
</dbReference>
<dbReference type="SUPFAM" id="SSF56436">
    <property type="entry name" value="C-type lectin-like"/>
    <property type="match status" value="1"/>
</dbReference>
<feature type="non-terminal residue" evidence="8">
    <location>
        <position position="635"/>
    </location>
</feature>
<evidence type="ECO:0000256" key="2">
    <source>
        <dbReference type="ARBA" id="ARBA00022670"/>
    </source>
</evidence>
<protein>
    <submittedName>
        <fullName evidence="8">Subtilisin-like serine protease</fullName>
    </submittedName>
</protein>
<evidence type="ECO:0000256" key="1">
    <source>
        <dbReference type="ARBA" id="ARBA00011073"/>
    </source>
</evidence>
<sequence>MLALLFLLNHVDSGFAGDPLVSLSKISTPGGYDHLASKAQSDGSVRVIVKVNGPSRPMGELSQPKATSQVNMIAHAQDKVLELLSRYRINNSHKYKYIPYIAMTVDKSALDTLIAIPDVEKVEEDMLMSYNFEWNMTKIGAPNVWSTGYDGSGYTVAILDTGVDKDHPFLAGAVVSEACYSTIDAAEKASSLCPGGVTSSTATGSAMPYTGNCPAGECDHGTHVAGIAAGRNNGSMSGVANNASVIAIQVFSRFDDSVTCDGPPACTLTYSSDQTKGLERVFELKDTYNIAAVNMSLGGGRYYSNCDSERSSVKAAIDNLRSVGIATVISSGNESYTDSISGPACISTAVSVGSTDSSDNVSGFSNSIGFLSLLAPGSSINSSVPGGGYATWDGTSMAAPHVAGAWAVLKQLTPSATVGDILSTLISTGVTITDSRNGISKPRIQIDKADLTYTKSGTGSGTVSDGTDRWTESATKTYTAGTTITLTATADHGFTFVGYSGDCSGTSSTCTLTMSAAKNVTATFSNPVIINPGNNHSYQRIDKQVVWSTAKGDCRLLGGYLVTVTSAEENTFLVNNLLPANFFNDTYDHTGNRGNCWIGASDTETVGVWKWVTGEEWNFTAWATSQPDNKENDEH</sequence>
<accession>A0A0F3GMF1</accession>
<dbReference type="Gene3D" id="3.10.100.10">
    <property type="entry name" value="Mannose-Binding Protein A, subunit A"/>
    <property type="match status" value="1"/>
</dbReference>
<proteinExistence type="inferred from homology"/>
<dbReference type="SUPFAM" id="SSF54897">
    <property type="entry name" value="Protease propeptides/inhibitors"/>
    <property type="match status" value="1"/>
</dbReference>
<evidence type="ECO:0000313" key="9">
    <source>
        <dbReference type="Proteomes" id="UP000033423"/>
    </source>
</evidence>
<evidence type="ECO:0000259" key="7">
    <source>
        <dbReference type="PROSITE" id="PS50041"/>
    </source>
</evidence>
<dbReference type="InterPro" id="IPR034007">
    <property type="entry name" value="CTLD_bac"/>
</dbReference>
<dbReference type="PROSITE" id="PS51892">
    <property type="entry name" value="SUBTILASE"/>
    <property type="match status" value="1"/>
</dbReference>
<dbReference type="InterPro" id="IPR001304">
    <property type="entry name" value="C-type_lectin-like"/>
</dbReference>
<keyword evidence="9" id="KW-1185">Reference proteome</keyword>
<dbReference type="InterPro" id="IPR000209">
    <property type="entry name" value="Peptidase_S8/S53_dom"/>
</dbReference>
<dbReference type="EMBL" id="LACI01002054">
    <property type="protein sequence ID" value="KJU83071.1"/>
    <property type="molecule type" value="Genomic_DNA"/>
</dbReference>
<dbReference type="PANTHER" id="PTHR43806">
    <property type="entry name" value="PEPTIDASE S8"/>
    <property type="match status" value="1"/>
</dbReference>
<evidence type="ECO:0000313" key="8">
    <source>
        <dbReference type="EMBL" id="KJU83071.1"/>
    </source>
</evidence>
<reference evidence="8 9" key="1">
    <citation type="submission" date="2015-02" db="EMBL/GenBank/DDBJ databases">
        <title>Single-cell genomics of uncultivated deep-branching MTB reveals a conserved set of magnetosome genes.</title>
        <authorList>
            <person name="Kolinko S."/>
            <person name="Richter M."/>
            <person name="Glockner F.O."/>
            <person name="Brachmann A."/>
            <person name="Schuler D."/>
        </authorList>
    </citation>
    <scope>NUCLEOTIDE SEQUENCE [LARGE SCALE GENOMIC DNA]</scope>
    <source>
        <strain evidence="8">TM-1</strain>
    </source>
</reference>
<dbReference type="SUPFAM" id="SSF52743">
    <property type="entry name" value="Subtilisin-like"/>
    <property type="match status" value="1"/>
</dbReference>
<dbReference type="SMART" id="SM00034">
    <property type="entry name" value="CLECT"/>
    <property type="match status" value="1"/>
</dbReference>
<dbReference type="PRINTS" id="PR00723">
    <property type="entry name" value="SUBTILISIN"/>
</dbReference>
<dbReference type="InterPro" id="IPR044060">
    <property type="entry name" value="Bacterial_rp_domain"/>
</dbReference>
<keyword evidence="4 5" id="KW-0720">Serine protease</keyword>
<dbReference type="Gene3D" id="3.40.50.200">
    <property type="entry name" value="Peptidase S8/S53 domain"/>
    <property type="match status" value="1"/>
</dbReference>
<feature type="active site" description="Charge relay system" evidence="5">
    <location>
        <position position="396"/>
    </location>
</feature>
<evidence type="ECO:0000256" key="3">
    <source>
        <dbReference type="ARBA" id="ARBA00022801"/>
    </source>
</evidence>
<keyword evidence="2 5" id="KW-0645">Protease</keyword>
<feature type="domain" description="C-type lectin" evidence="7">
    <location>
        <begin position="533"/>
        <end position="635"/>
    </location>
</feature>
<keyword evidence="3 5" id="KW-0378">Hydrolase</keyword>
<feature type="active site" description="Charge relay system" evidence="5">
    <location>
        <position position="160"/>
    </location>
</feature>
<dbReference type="Pfam" id="PF18998">
    <property type="entry name" value="Flg_new_2"/>
    <property type="match status" value="1"/>
</dbReference>
<organism evidence="8 9">
    <name type="scientific">Candidatus Magnetobacterium bavaricum</name>
    <dbReference type="NCBI Taxonomy" id="29290"/>
    <lineage>
        <taxon>Bacteria</taxon>
        <taxon>Pseudomonadati</taxon>
        <taxon>Nitrospirota</taxon>
        <taxon>Thermodesulfovibrionia</taxon>
        <taxon>Thermodesulfovibrionales</taxon>
        <taxon>Candidatus Magnetobacteriaceae</taxon>
        <taxon>Candidatus Magnetobacterium</taxon>
    </lineage>
</organism>
<dbReference type="InterPro" id="IPR023828">
    <property type="entry name" value="Peptidase_S8_Ser-AS"/>
</dbReference>
<dbReference type="PANTHER" id="PTHR43806:SF11">
    <property type="entry name" value="CEREVISIN-RELATED"/>
    <property type="match status" value="1"/>
</dbReference>
<dbReference type="InterPro" id="IPR037045">
    <property type="entry name" value="S8pro/Inhibitor_I9_sf"/>
</dbReference>
<dbReference type="InterPro" id="IPR016186">
    <property type="entry name" value="C-type_lectin-like/link_sf"/>
</dbReference>